<proteinExistence type="predicted"/>
<organism evidence="2">
    <name type="scientific">marine metagenome</name>
    <dbReference type="NCBI Taxonomy" id="408172"/>
    <lineage>
        <taxon>unclassified sequences</taxon>
        <taxon>metagenomes</taxon>
        <taxon>ecological metagenomes</taxon>
    </lineage>
</organism>
<dbReference type="AlphaFoldDB" id="A0A383EAS3"/>
<keyword evidence="1" id="KW-0472">Membrane</keyword>
<keyword evidence="1" id="KW-0812">Transmembrane</keyword>
<evidence type="ECO:0000256" key="1">
    <source>
        <dbReference type="SAM" id="Phobius"/>
    </source>
</evidence>
<gene>
    <name evidence="2" type="ORF">METZ01_LOCUS506573</name>
</gene>
<feature type="transmembrane region" description="Helical" evidence="1">
    <location>
        <begin position="12"/>
        <end position="31"/>
    </location>
</feature>
<feature type="transmembrane region" description="Helical" evidence="1">
    <location>
        <begin position="43"/>
        <end position="60"/>
    </location>
</feature>
<dbReference type="EMBL" id="UINC01224199">
    <property type="protein sequence ID" value="SVE53719.1"/>
    <property type="molecule type" value="Genomic_DNA"/>
</dbReference>
<reference evidence="2" key="1">
    <citation type="submission" date="2018-05" db="EMBL/GenBank/DDBJ databases">
        <authorList>
            <person name="Lanie J.A."/>
            <person name="Ng W.-L."/>
            <person name="Kazmierczak K.M."/>
            <person name="Andrzejewski T.M."/>
            <person name="Davidsen T.M."/>
            <person name="Wayne K.J."/>
            <person name="Tettelin H."/>
            <person name="Glass J.I."/>
            <person name="Rusch D."/>
            <person name="Podicherti R."/>
            <person name="Tsui H.-C.T."/>
            <person name="Winkler M.E."/>
        </authorList>
    </citation>
    <scope>NUCLEOTIDE SEQUENCE</scope>
</reference>
<protein>
    <submittedName>
        <fullName evidence="2">Uncharacterized protein</fullName>
    </submittedName>
</protein>
<keyword evidence="1" id="KW-1133">Transmembrane helix</keyword>
<accession>A0A383EAS3</accession>
<evidence type="ECO:0000313" key="2">
    <source>
        <dbReference type="EMBL" id="SVE53719.1"/>
    </source>
</evidence>
<name>A0A383EAS3_9ZZZZ</name>
<sequence length="74" mass="8243">MDIKTKAKVQGILIGSCFVALLIFFDKTYGPNAIAELTGRYEVFIWLFFWLLAAGSATAAREKQLLGENESEEP</sequence>